<accession>A0AAD9GN89</accession>
<comment type="caution">
    <text evidence="1">The sequence shown here is derived from an EMBL/GenBank/DDBJ whole genome shotgun (WGS) entry which is preliminary data.</text>
</comment>
<name>A0AAD9GN89_9STRA</name>
<evidence type="ECO:0000313" key="2">
    <source>
        <dbReference type="Proteomes" id="UP001259832"/>
    </source>
</evidence>
<dbReference type="AlphaFoldDB" id="A0AAD9GN89"/>
<organism evidence="1 2">
    <name type="scientific">Phytophthora citrophthora</name>
    <dbReference type="NCBI Taxonomy" id="4793"/>
    <lineage>
        <taxon>Eukaryota</taxon>
        <taxon>Sar</taxon>
        <taxon>Stramenopiles</taxon>
        <taxon>Oomycota</taxon>
        <taxon>Peronosporomycetes</taxon>
        <taxon>Peronosporales</taxon>
        <taxon>Peronosporaceae</taxon>
        <taxon>Phytophthora</taxon>
    </lineage>
</organism>
<dbReference type="EMBL" id="JASMQC010000012">
    <property type="protein sequence ID" value="KAK1941550.1"/>
    <property type="molecule type" value="Genomic_DNA"/>
</dbReference>
<evidence type="ECO:0000313" key="1">
    <source>
        <dbReference type="EMBL" id="KAK1941550.1"/>
    </source>
</evidence>
<dbReference type="Gene3D" id="3.80.10.10">
    <property type="entry name" value="Ribonuclease Inhibitor"/>
    <property type="match status" value="1"/>
</dbReference>
<proteinExistence type="predicted"/>
<dbReference type="InterPro" id="IPR032675">
    <property type="entry name" value="LRR_dom_sf"/>
</dbReference>
<reference evidence="1" key="1">
    <citation type="submission" date="2023-08" db="EMBL/GenBank/DDBJ databases">
        <title>Reference Genome Resource for the Citrus Pathogen Phytophthora citrophthora.</title>
        <authorList>
            <person name="Moller H."/>
            <person name="Coetzee B."/>
            <person name="Rose L.J."/>
            <person name="Van Niekerk J.M."/>
        </authorList>
    </citation>
    <scope>NUCLEOTIDE SEQUENCE</scope>
    <source>
        <strain evidence="1">STE-U-9442</strain>
    </source>
</reference>
<dbReference type="SUPFAM" id="SSF52047">
    <property type="entry name" value="RNI-like"/>
    <property type="match status" value="1"/>
</dbReference>
<dbReference type="Proteomes" id="UP001259832">
    <property type="component" value="Unassembled WGS sequence"/>
</dbReference>
<sequence>MAALIQRCRHRTPGVHSEERNKRRTYQEPNIVFILPRPLIQQDIHEIKAQCGLEGLCERESDSAVCVVIPGIGLGWVQRDAVECIEREPLESTWGYQDGRYTVQLGCKCMNGADTIMDLLVLIGNQVHSLSFNFGSYVFSLVPQIIQSCPNLQHLSLQSMYLPERGVEALLDTLQTDPMRTLLLTLNLNKSNSVLDSVVQQLAALLGSKGNLALQELRLHGRVLSGTTITALKNSLLSNRELKLLQLTRAYPWLEAQQYQEQNQLSEVHDGLLLQLTLPMEAKLAFASVFSHKSSPVLEGNLLALIFQFAGRDARRVIAWTVDIDCS</sequence>
<keyword evidence="2" id="KW-1185">Reference proteome</keyword>
<gene>
    <name evidence="1" type="ORF">P3T76_007416</name>
</gene>
<protein>
    <submittedName>
        <fullName evidence="1">Uncharacterized protein</fullName>
    </submittedName>
</protein>